<reference evidence="2" key="1">
    <citation type="journal article" date="2020" name="Nature">
        <title>Giant virus diversity and host interactions through global metagenomics.</title>
        <authorList>
            <person name="Schulz F."/>
            <person name="Roux S."/>
            <person name="Paez-Espino D."/>
            <person name="Jungbluth S."/>
            <person name="Walsh D.A."/>
            <person name="Denef V.J."/>
            <person name="McMahon K.D."/>
            <person name="Konstantinidis K.T."/>
            <person name="Eloe-Fadrosh E.A."/>
            <person name="Kyrpides N.C."/>
            <person name="Woyke T."/>
        </authorList>
    </citation>
    <scope>NUCLEOTIDE SEQUENCE</scope>
    <source>
        <strain evidence="2">GVMAG-M-3300010158-13</strain>
    </source>
</reference>
<dbReference type="EMBL" id="MN739093">
    <property type="protein sequence ID" value="QHS88097.1"/>
    <property type="molecule type" value="Genomic_DNA"/>
</dbReference>
<evidence type="ECO:0000259" key="1">
    <source>
        <dbReference type="Pfam" id="PF19251"/>
    </source>
</evidence>
<sequence>MEMVIPLFALSSLYLINSQSKKENFQSKRKSLPNIDIPNRNFPSELPVVFNETDLTSELSTVNKFNSAGGVYTDKFFDPESVAAIVLNSNVTNNQSTTPNQPGYASDTSPMSQESYYSLSGNKVGADYFQHNNMVPFFGSNTRSSQINANSNESVLDNYTGSGSQVQIKREVAPMFKPSDNEQWAYGAPNNSDFFQSRVNPSMRMGNVNPFEQKQVAPGLGLGYTNEGANGFNNGMMMRDQWLDRGVDELRVLNKPKASGNMLYGHEGPAANFIQNGSTTEQMGIMEKHRPDRTFEMFDNQGSMTRLMTTTGAEKGQTMRSIPVDRETSRQNNTTDYIGGAGHHISGEYVSGEFMPSHNIELGEVPIGPANAQGRNYAAEGDYEMRSKFAYPNNRTVNKQGDYYGMVSGGLRAAVAPLLDILRPSRKENTVGNLRPYQNPGTRVSNSYIFNPSDKLATTHRETTENSKYVGNINRNQNGGAYETTDHQVANTARAETGDFLYSGIAGGYNQMKSYEAEYNQRNNDIKSSTIDGRMVPGNMSLMNGNINMTQANRDGLLVNKRAVAATMPFQSPDVSNMGKLHGHDQLYQNIQMDRTNGDILTALQGNPYVVNYKNGL</sequence>
<organism evidence="2">
    <name type="scientific">viral metagenome</name>
    <dbReference type="NCBI Taxonomy" id="1070528"/>
    <lineage>
        <taxon>unclassified sequences</taxon>
        <taxon>metagenomes</taxon>
        <taxon>organismal metagenomes</taxon>
    </lineage>
</organism>
<dbReference type="AlphaFoldDB" id="A0A6C0B7A0"/>
<protein>
    <recommendedName>
        <fullName evidence="1">DUF5899 domain-containing protein</fullName>
    </recommendedName>
</protein>
<dbReference type="InterPro" id="IPR045418">
    <property type="entry name" value="P2_DUF5899"/>
</dbReference>
<name>A0A6C0B7A0_9ZZZZ</name>
<dbReference type="Pfam" id="PF19251">
    <property type="entry name" value="DUF5899"/>
    <property type="match status" value="1"/>
</dbReference>
<feature type="domain" description="DUF5899" evidence="1">
    <location>
        <begin position="197"/>
        <end position="314"/>
    </location>
</feature>
<proteinExistence type="predicted"/>
<accession>A0A6C0B7A0</accession>
<evidence type="ECO:0000313" key="2">
    <source>
        <dbReference type="EMBL" id="QHS88097.1"/>
    </source>
</evidence>